<comment type="caution">
    <text evidence="5">The sequence shown here is derived from an EMBL/GenBank/DDBJ whole genome shotgun (WGS) entry which is preliminary data.</text>
</comment>
<dbReference type="InterPro" id="IPR029044">
    <property type="entry name" value="Nucleotide-diphossugar_trans"/>
</dbReference>
<dbReference type="InterPro" id="IPR001173">
    <property type="entry name" value="Glyco_trans_2-like"/>
</dbReference>
<dbReference type="Gene3D" id="3.90.550.10">
    <property type="entry name" value="Spore Coat Polysaccharide Biosynthesis Protein SpsA, Chain A"/>
    <property type="match status" value="1"/>
</dbReference>
<feature type="domain" description="Glycosyltransferase 2-like" evidence="4">
    <location>
        <begin position="261"/>
        <end position="455"/>
    </location>
</feature>
<sequence length="557" mass="61772">MLRFSPDLSAFAALDAALPLWKIGSEGALAQQLIHMASELAGEDTNALKFLAGLMDWSWQKSPLDSTLLGPYLALDRAAHHLPPATRAVAKALRTSTPGPDAIDTNIWNELHTAPEADLRRIAVNHASSAAGPMYLAAAFDRLLDAGIWEDAHALLTEFSSLPGPVQTRYEAEWAFHALDPAESLPYLKAVDPAIFGLWRGYRLARLTLLQGGRDEAREAFGELWREMPWHVNLTLLLHDMIEPPPTPDSNDRDAVGRSCVLLYSWNKADVLDTALTRLRETDLAGARVIVLDNGSTDATPDVLRKHQTDWPGNREHRFLIETLPVNVGAPAARNWLLSKTELRDAAAVAFLDDDALPESDSWLLDLMATLRRYPGHGAVGGRVTDHTPPYRCQAADFHLHPADGFPSQFPDFEENIHPADMGLGQREMGFFEYSRQCSHVTGCCHLIPRESLDAVGFFDIRFNPTQFDDLERDLRSCAAGFPARYCGHMGVRHMQHSSLAQATDPAKAAHIRGNKIKLEGLFAKDTVRKIVSRDQQAMRDDLLSKLARLIKVFGEQ</sequence>
<reference evidence="5 6" key="1">
    <citation type="submission" date="2018-06" db="EMBL/GenBank/DDBJ databases">
        <title>Complete genome of Desulfovibrio indonesiensis P37SLT.</title>
        <authorList>
            <person name="Crispim J.S."/>
            <person name="Vidigal P.M.P."/>
            <person name="Silva L.C.F."/>
            <person name="Laguardia C.N."/>
            <person name="Araujo L.C."/>
            <person name="Dias R.S."/>
            <person name="Sousa M.P."/>
            <person name="Paula S.O."/>
            <person name="Silva C."/>
        </authorList>
    </citation>
    <scope>NUCLEOTIDE SEQUENCE [LARGE SCALE GENOMIC DNA]</scope>
    <source>
        <strain evidence="5 6">P37SLT</strain>
    </source>
</reference>
<dbReference type="GO" id="GO:0016757">
    <property type="term" value="F:glycosyltransferase activity"/>
    <property type="evidence" value="ECO:0007669"/>
    <property type="project" value="UniProtKB-KW"/>
</dbReference>
<dbReference type="RefSeq" id="WP_144302459.1">
    <property type="nucleotide sequence ID" value="NZ_QMIE01000004.1"/>
</dbReference>
<keyword evidence="6" id="KW-1185">Reference proteome</keyword>
<evidence type="ECO:0000313" key="6">
    <source>
        <dbReference type="Proteomes" id="UP000448292"/>
    </source>
</evidence>
<dbReference type="OrthoDB" id="5443808at2"/>
<dbReference type="PANTHER" id="PTHR43179:SF12">
    <property type="entry name" value="GALACTOFURANOSYLTRANSFERASE GLFT2"/>
    <property type="match status" value="1"/>
</dbReference>
<evidence type="ECO:0000313" key="5">
    <source>
        <dbReference type="EMBL" id="TVM18498.1"/>
    </source>
</evidence>
<dbReference type="Proteomes" id="UP000448292">
    <property type="component" value="Unassembled WGS sequence"/>
</dbReference>
<dbReference type="PANTHER" id="PTHR43179">
    <property type="entry name" value="RHAMNOSYLTRANSFERASE WBBL"/>
    <property type="match status" value="1"/>
</dbReference>
<keyword evidence="2" id="KW-0328">Glycosyltransferase</keyword>
<evidence type="ECO:0000259" key="4">
    <source>
        <dbReference type="Pfam" id="PF00535"/>
    </source>
</evidence>
<accession>A0A7M3MGQ5</accession>
<evidence type="ECO:0000256" key="2">
    <source>
        <dbReference type="ARBA" id="ARBA00022676"/>
    </source>
</evidence>
<keyword evidence="3 5" id="KW-0808">Transferase</keyword>
<dbReference type="EMBL" id="QMIE01000004">
    <property type="protein sequence ID" value="TVM18498.1"/>
    <property type="molecule type" value="Genomic_DNA"/>
</dbReference>
<dbReference type="SUPFAM" id="SSF53448">
    <property type="entry name" value="Nucleotide-diphospho-sugar transferases"/>
    <property type="match status" value="1"/>
</dbReference>
<protein>
    <submittedName>
        <fullName evidence="5">Glycosyl transferase family 2</fullName>
    </submittedName>
</protein>
<dbReference type="Pfam" id="PF00535">
    <property type="entry name" value="Glycos_transf_2"/>
    <property type="match status" value="1"/>
</dbReference>
<evidence type="ECO:0000256" key="1">
    <source>
        <dbReference type="ARBA" id="ARBA00006739"/>
    </source>
</evidence>
<proteinExistence type="inferred from homology"/>
<comment type="similarity">
    <text evidence="1">Belongs to the glycosyltransferase 2 family.</text>
</comment>
<evidence type="ECO:0000256" key="3">
    <source>
        <dbReference type="ARBA" id="ARBA00022679"/>
    </source>
</evidence>
<name>A0A7M3MGQ5_9BACT</name>
<organism evidence="5 6">
    <name type="scientific">Oceanidesulfovibrio indonesiensis</name>
    <dbReference type="NCBI Taxonomy" id="54767"/>
    <lineage>
        <taxon>Bacteria</taxon>
        <taxon>Pseudomonadati</taxon>
        <taxon>Thermodesulfobacteriota</taxon>
        <taxon>Desulfovibrionia</taxon>
        <taxon>Desulfovibrionales</taxon>
        <taxon>Desulfovibrionaceae</taxon>
        <taxon>Oceanidesulfovibrio</taxon>
    </lineage>
</organism>
<dbReference type="AlphaFoldDB" id="A0A7M3MGQ5"/>
<gene>
    <name evidence="5" type="ORF">DPQ33_06825</name>
</gene>